<keyword evidence="2 8" id="KW-0645">Protease</keyword>
<keyword evidence="5" id="KW-0190">Covalent protein-DNA linkage</keyword>
<dbReference type="PANTHER" id="PTHR13604">
    <property type="entry name" value="DC12-RELATED"/>
    <property type="match status" value="1"/>
</dbReference>
<accession>A0ABP4WJZ8</accession>
<keyword evidence="3" id="KW-0227">DNA damage</keyword>
<evidence type="ECO:0000256" key="4">
    <source>
        <dbReference type="ARBA" id="ARBA00022801"/>
    </source>
</evidence>
<dbReference type="RefSeq" id="WP_344121135.1">
    <property type="nucleotide sequence ID" value="NZ_BAAAOA010000015.1"/>
</dbReference>
<evidence type="ECO:0000256" key="8">
    <source>
        <dbReference type="RuleBase" id="RU364100"/>
    </source>
</evidence>
<evidence type="ECO:0000256" key="3">
    <source>
        <dbReference type="ARBA" id="ARBA00022763"/>
    </source>
</evidence>
<dbReference type="InterPro" id="IPR003738">
    <property type="entry name" value="SRAP"/>
</dbReference>
<evidence type="ECO:0000313" key="9">
    <source>
        <dbReference type="EMBL" id="GAA1756377.1"/>
    </source>
</evidence>
<gene>
    <name evidence="9" type="ORF">GCM10009767_14670</name>
</gene>
<dbReference type="InterPro" id="IPR036590">
    <property type="entry name" value="SRAP-like"/>
</dbReference>
<reference evidence="10" key="1">
    <citation type="journal article" date="2019" name="Int. J. Syst. Evol. Microbiol.">
        <title>The Global Catalogue of Microorganisms (GCM) 10K type strain sequencing project: providing services to taxonomists for standard genome sequencing and annotation.</title>
        <authorList>
            <consortium name="The Broad Institute Genomics Platform"/>
            <consortium name="The Broad Institute Genome Sequencing Center for Infectious Disease"/>
            <person name="Wu L."/>
            <person name="Ma J."/>
        </authorList>
    </citation>
    <scope>NUCLEOTIDE SEQUENCE [LARGE SCALE GENOMIC DNA]</scope>
    <source>
        <strain evidence="10">JCM 14735</strain>
    </source>
</reference>
<name>A0ABP4WJZ8_9MICC</name>
<comment type="caution">
    <text evidence="9">The sequence shown here is derived from an EMBL/GenBank/DDBJ whole genome shotgun (WGS) entry which is preliminary data.</text>
</comment>
<keyword evidence="4 8" id="KW-0378">Hydrolase</keyword>
<keyword evidence="7" id="KW-0456">Lyase</keyword>
<dbReference type="Pfam" id="PF02586">
    <property type="entry name" value="SRAP"/>
    <property type="match status" value="1"/>
</dbReference>
<dbReference type="EMBL" id="BAAAOA010000015">
    <property type="protein sequence ID" value="GAA1756377.1"/>
    <property type="molecule type" value="Genomic_DNA"/>
</dbReference>
<evidence type="ECO:0000313" key="10">
    <source>
        <dbReference type="Proteomes" id="UP001501204"/>
    </source>
</evidence>
<proteinExistence type="inferred from homology"/>
<keyword evidence="6" id="KW-0238">DNA-binding</keyword>
<protein>
    <recommendedName>
        <fullName evidence="8">Abasic site processing protein</fullName>
        <ecNumber evidence="8">3.4.-.-</ecNumber>
    </recommendedName>
</protein>
<evidence type="ECO:0000256" key="5">
    <source>
        <dbReference type="ARBA" id="ARBA00023124"/>
    </source>
</evidence>
<keyword evidence="10" id="KW-1185">Reference proteome</keyword>
<sequence>MCGRYVIARAVGDLVAETGAVPDESLGDTADADRLRANWNTAPTTDVPIVLERLTGGDGRDGDGELVRELHVARWGLVPGWAKDPAVGSKMFNARSETVLEKPSFRKAVRARRCAVPANGYYEWKKEPGAGKGGRKQPYYVHPADPAETIWFAGIYEWWRVPEDTELHSAALQPGRDGGGSTWLLSCSILTTDSPEPSDEHPVLTQLHDLHDRMPIPLAPEHVGDWLRPGEDDAPQLVDLVRAEAHRTAARWVLDPVDPAVGNVRNNSPELVEPQRSLF</sequence>
<dbReference type="EC" id="3.4.-.-" evidence="8"/>
<evidence type="ECO:0000256" key="1">
    <source>
        <dbReference type="ARBA" id="ARBA00008136"/>
    </source>
</evidence>
<evidence type="ECO:0000256" key="6">
    <source>
        <dbReference type="ARBA" id="ARBA00023125"/>
    </source>
</evidence>
<dbReference type="Proteomes" id="UP001501204">
    <property type="component" value="Unassembled WGS sequence"/>
</dbReference>
<evidence type="ECO:0000256" key="2">
    <source>
        <dbReference type="ARBA" id="ARBA00022670"/>
    </source>
</evidence>
<dbReference type="Gene3D" id="3.90.1680.10">
    <property type="entry name" value="SOS response associated peptidase-like"/>
    <property type="match status" value="1"/>
</dbReference>
<dbReference type="SUPFAM" id="SSF143081">
    <property type="entry name" value="BB1717-like"/>
    <property type="match status" value="1"/>
</dbReference>
<organism evidence="9 10">
    <name type="scientific">Kocuria aegyptia</name>
    <dbReference type="NCBI Taxonomy" id="330943"/>
    <lineage>
        <taxon>Bacteria</taxon>
        <taxon>Bacillati</taxon>
        <taxon>Actinomycetota</taxon>
        <taxon>Actinomycetes</taxon>
        <taxon>Micrococcales</taxon>
        <taxon>Micrococcaceae</taxon>
        <taxon>Kocuria</taxon>
    </lineage>
</organism>
<evidence type="ECO:0000256" key="7">
    <source>
        <dbReference type="ARBA" id="ARBA00023239"/>
    </source>
</evidence>
<dbReference type="PANTHER" id="PTHR13604:SF0">
    <property type="entry name" value="ABASIC SITE PROCESSING PROTEIN HMCES"/>
    <property type="match status" value="1"/>
</dbReference>
<comment type="similarity">
    <text evidence="1 8">Belongs to the SOS response-associated peptidase family.</text>
</comment>